<sequence>MMVYFNGPGQTIMELPAAHDELCVIQKQATQSTNQRAGAYDVKRLWNRTAASRLTRKGRSPFRSARRVCLWAV</sequence>
<comment type="caution">
    <text evidence="1">The sequence shown here is derived from an EMBL/GenBank/DDBJ whole genome shotgun (WGS) entry which is preliminary data.</text>
</comment>
<evidence type="ECO:0000313" key="1">
    <source>
        <dbReference type="EMBL" id="KAJ1144395.1"/>
    </source>
</evidence>
<dbReference type="Proteomes" id="UP001066276">
    <property type="component" value="Chromosome 6"/>
</dbReference>
<reference evidence="1" key="1">
    <citation type="journal article" date="2022" name="bioRxiv">
        <title>Sequencing and chromosome-scale assembly of the giantPleurodeles waltlgenome.</title>
        <authorList>
            <person name="Brown T."/>
            <person name="Elewa A."/>
            <person name="Iarovenko S."/>
            <person name="Subramanian E."/>
            <person name="Araus A.J."/>
            <person name="Petzold A."/>
            <person name="Susuki M."/>
            <person name="Suzuki K.-i.T."/>
            <person name="Hayashi T."/>
            <person name="Toyoda A."/>
            <person name="Oliveira C."/>
            <person name="Osipova E."/>
            <person name="Leigh N.D."/>
            <person name="Simon A."/>
            <person name="Yun M.H."/>
        </authorList>
    </citation>
    <scope>NUCLEOTIDE SEQUENCE</scope>
    <source>
        <strain evidence="1">20211129_DDA</strain>
        <tissue evidence="1">Liver</tissue>
    </source>
</reference>
<evidence type="ECO:0000313" key="2">
    <source>
        <dbReference type="Proteomes" id="UP001066276"/>
    </source>
</evidence>
<organism evidence="1 2">
    <name type="scientific">Pleurodeles waltl</name>
    <name type="common">Iberian ribbed newt</name>
    <dbReference type="NCBI Taxonomy" id="8319"/>
    <lineage>
        <taxon>Eukaryota</taxon>
        <taxon>Metazoa</taxon>
        <taxon>Chordata</taxon>
        <taxon>Craniata</taxon>
        <taxon>Vertebrata</taxon>
        <taxon>Euteleostomi</taxon>
        <taxon>Amphibia</taxon>
        <taxon>Batrachia</taxon>
        <taxon>Caudata</taxon>
        <taxon>Salamandroidea</taxon>
        <taxon>Salamandridae</taxon>
        <taxon>Pleurodelinae</taxon>
        <taxon>Pleurodeles</taxon>
    </lineage>
</organism>
<gene>
    <name evidence="1" type="ORF">NDU88_010694</name>
</gene>
<protein>
    <submittedName>
        <fullName evidence="1">Uncharacterized protein</fullName>
    </submittedName>
</protein>
<keyword evidence="2" id="KW-1185">Reference proteome</keyword>
<dbReference type="AlphaFoldDB" id="A0AAV7R1A6"/>
<name>A0AAV7R1A6_PLEWA</name>
<accession>A0AAV7R1A6</accession>
<proteinExistence type="predicted"/>
<dbReference type="EMBL" id="JANPWB010000010">
    <property type="protein sequence ID" value="KAJ1144395.1"/>
    <property type="molecule type" value="Genomic_DNA"/>
</dbReference>